<keyword evidence="2" id="KW-0732">Signal</keyword>
<dbReference type="AlphaFoldDB" id="A0A494J710"/>
<dbReference type="Gene3D" id="3.20.20.80">
    <property type="entry name" value="Glycosidases"/>
    <property type="match status" value="1"/>
</dbReference>
<evidence type="ECO:0000313" key="7">
    <source>
        <dbReference type="EMBL" id="AQX49741.1"/>
    </source>
</evidence>
<dbReference type="PANTHER" id="PTHR11069">
    <property type="entry name" value="GLUCOSYLCERAMIDASE"/>
    <property type="match status" value="1"/>
</dbReference>
<evidence type="ECO:0000256" key="4">
    <source>
        <dbReference type="RuleBase" id="RU361188"/>
    </source>
</evidence>
<dbReference type="PANTHER" id="PTHR11069:SF23">
    <property type="entry name" value="LYSOSOMAL ACID GLUCOSYLCERAMIDASE"/>
    <property type="match status" value="1"/>
</dbReference>
<organism evidence="8">
    <name type="scientific">Elizabethkingia anophelis</name>
    <dbReference type="NCBI Taxonomy" id="1117645"/>
    <lineage>
        <taxon>Bacteria</taxon>
        <taxon>Pseudomonadati</taxon>
        <taxon>Bacteroidota</taxon>
        <taxon>Flavobacteriia</taxon>
        <taxon>Flavobacteriales</taxon>
        <taxon>Weeksellaceae</taxon>
        <taxon>Elizabethkingia</taxon>
    </lineage>
</organism>
<evidence type="ECO:0000313" key="9">
    <source>
        <dbReference type="EMBL" id="STD02452.1"/>
    </source>
</evidence>
<evidence type="ECO:0000313" key="8">
    <source>
        <dbReference type="EMBL" id="OPB50916.1"/>
    </source>
</evidence>
<proteinExistence type="inferred from homology"/>
<keyword evidence="4 8" id="KW-0326">Glycosidase</keyword>
<dbReference type="InterPro" id="IPR001139">
    <property type="entry name" value="Glyco_hydro_30"/>
</dbReference>
<accession>A0A494J710</accession>
<reference evidence="9 11" key="3">
    <citation type="submission" date="2018-06" db="EMBL/GenBank/DDBJ databases">
        <authorList>
            <consortium name="Pathogen Informatics"/>
            <person name="Doyle S."/>
        </authorList>
    </citation>
    <scope>NUCLEOTIDE SEQUENCE [LARGE SCALE GENOMIC DNA]</scope>
    <source>
        <strain evidence="9 11">NCTC10588</strain>
    </source>
</reference>
<dbReference type="Proteomes" id="UP000254876">
    <property type="component" value="Unassembled WGS sequence"/>
</dbReference>
<evidence type="ECO:0000313" key="11">
    <source>
        <dbReference type="Proteomes" id="UP000254876"/>
    </source>
</evidence>
<dbReference type="PRINTS" id="PR00843">
    <property type="entry name" value="GLHYDRLASE30"/>
</dbReference>
<dbReference type="Pfam" id="PF02055">
    <property type="entry name" value="Glyco_hydro_30"/>
    <property type="match status" value="1"/>
</dbReference>
<dbReference type="Proteomes" id="UP000189738">
    <property type="component" value="Chromosome"/>
</dbReference>
<evidence type="ECO:0000256" key="3">
    <source>
        <dbReference type="ARBA" id="ARBA00022801"/>
    </source>
</evidence>
<feature type="domain" description="Glycosyl hydrolase family 30 beta sandwich" evidence="6">
    <location>
        <begin position="442"/>
        <end position="486"/>
    </location>
</feature>
<reference evidence="8" key="2">
    <citation type="submission" date="2016-06" db="EMBL/GenBank/DDBJ databases">
        <authorList>
            <person name="Nicholson A.C."/>
        </authorList>
    </citation>
    <scope>NUCLEOTIDE SEQUENCE [LARGE SCALE GENOMIC DNA]</scope>
    <source>
        <strain evidence="8">E6809</strain>
    </source>
</reference>
<dbReference type="SUPFAM" id="SSF51445">
    <property type="entry name" value="(Trans)glycosidases"/>
    <property type="match status" value="1"/>
</dbReference>
<name>A0A494J710_9FLAO</name>
<dbReference type="EMBL" id="UFYD01000001">
    <property type="protein sequence ID" value="STD02452.1"/>
    <property type="molecule type" value="Genomic_DNA"/>
</dbReference>
<dbReference type="RefSeq" id="WP_061889915.1">
    <property type="nucleotide sequence ID" value="NZ_BQKR01000003.1"/>
</dbReference>
<dbReference type="GO" id="GO:0016020">
    <property type="term" value="C:membrane"/>
    <property type="evidence" value="ECO:0007669"/>
    <property type="project" value="GOC"/>
</dbReference>
<evidence type="ECO:0000256" key="2">
    <source>
        <dbReference type="ARBA" id="ARBA00022729"/>
    </source>
</evidence>
<dbReference type="Pfam" id="PF17189">
    <property type="entry name" value="Glyco_hydro_30C"/>
    <property type="match status" value="1"/>
</dbReference>
<dbReference type="InterPro" id="IPR013780">
    <property type="entry name" value="Glyco_hydro_b"/>
</dbReference>
<protein>
    <submittedName>
        <fullName evidence="8">Beta-glycosidase</fullName>
    </submittedName>
    <submittedName>
        <fullName evidence="9">O-Glycosyl hydrolase</fullName>
    </submittedName>
</protein>
<dbReference type="EMBL" id="MAHS01000004">
    <property type="protein sequence ID" value="OPB50916.1"/>
    <property type="molecule type" value="Genomic_DNA"/>
</dbReference>
<dbReference type="InterPro" id="IPR033452">
    <property type="entry name" value="GH30_C"/>
</dbReference>
<evidence type="ECO:0000256" key="1">
    <source>
        <dbReference type="ARBA" id="ARBA00005382"/>
    </source>
</evidence>
<reference evidence="7 10" key="1">
    <citation type="submission" date="2016-02" db="EMBL/GenBank/DDBJ databases">
        <authorList>
            <person name="Nicholson A.C."/>
            <person name="Humrighouse B.W."/>
            <person name="Loparev V."/>
            <person name="Emery B."/>
            <person name="Graziano J."/>
            <person name="McQuiston J.R."/>
        </authorList>
    </citation>
    <scope>NUCLEOTIDE SEQUENCE [LARGE SCALE GENOMIC DNA]</scope>
    <source>
        <strain evidence="7 10">E6809</strain>
    </source>
</reference>
<comment type="similarity">
    <text evidence="1 4">Belongs to the glycosyl hydrolase 30 family.</text>
</comment>
<gene>
    <name evidence="7" type="ORF">AYC66_03230</name>
    <name evidence="8" type="ORF">BAY09_16595</name>
    <name evidence="9" type="ORF">NCTC10588_01784</name>
</gene>
<feature type="domain" description="Glycosyl hydrolase family 30 TIM-barrel" evidence="5">
    <location>
        <begin position="61"/>
        <end position="406"/>
    </location>
</feature>
<evidence type="ECO:0000259" key="5">
    <source>
        <dbReference type="Pfam" id="PF02055"/>
    </source>
</evidence>
<dbReference type="GO" id="GO:0004348">
    <property type="term" value="F:glucosylceramidase activity"/>
    <property type="evidence" value="ECO:0007669"/>
    <property type="project" value="InterPro"/>
</dbReference>
<keyword evidence="3 4" id="KW-0378">Hydrolase</keyword>
<dbReference type="Gene3D" id="2.60.40.1180">
    <property type="entry name" value="Golgi alpha-mannosidase II"/>
    <property type="match status" value="1"/>
</dbReference>
<dbReference type="EMBL" id="CP014339">
    <property type="protein sequence ID" value="AQX49741.1"/>
    <property type="molecule type" value="Genomic_DNA"/>
</dbReference>
<evidence type="ECO:0000259" key="6">
    <source>
        <dbReference type="Pfam" id="PF17189"/>
    </source>
</evidence>
<dbReference type="InterPro" id="IPR033453">
    <property type="entry name" value="Glyco_hydro_30_TIM-barrel"/>
</dbReference>
<sequence length="490" mass="56377">MKKIILGILAIISFQGNAQKKKTLEWISSTEKTPWQSKTLSADKSSEKAIEIYTNKPLQKIDGFGACFNELGWTSLSELSQSDKDLIFRELYSQKGANFTMARMPIGANDFSRDWYSYNETDGDFEMKNFSIKNDYETLVPFIKSALKYKPNLNLWASPWSPPTWMKYNKYYALSKVPGLIKNVDNGIKDDQLVKEGTDNFVQEDKYFKAYALYFKKFVEAYRKENIKISMVMPQNEFNSAQWYPSNTWTPTGLSKFIAQLGPEMKSIGINVFFGTLERKNAMLFSEVYKNPEAKKYIKGLGVQWEGKEAVSAIHKEYPTLPIYQSEHECGNGKNNWDYAEYSWDLMKHYLLNGASAYLYWNISLLDGGVSRWGWKQNSLITVNAKNKTYKWNPEFYLMKHFSHYVQPGAVLLETSSPVVEKNRGDVLGFWKGNLSSNTDNVLAFRNLDSSVVVIVYNDQDIPKEFNIKVGHLNLNPTLESKSFNSILIK</sequence>
<evidence type="ECO:0000313" key="10">
    <source>
        <dbReference type="Proteomes" id="UP000189738"/>
    </source>
</evidence>
<dbReference type="InterPro" id="IPR017853">
    <property type="entry name" value="GH"/>
</dbReference>
<dbReference type="GO" id="GO:0006680">
    <property type="term" value="P:glucosylceramide catabolic process"/>
    <property type="evidence" value="ECO:0007669"/>
    <property type="project" value="TreeGrafter"/>
</dbReference>